<organism evidence="2 3">
    <name type="scientific">Rosistilla oblonga</name>
    <dbReference type="NCBI Taxonomy" id="2527990"/>
    <lineage>
        <taxon>Bacteria</taxon>
        <taxon>Pseudomonadati</taxon>
        <taxon>Planctomycetota</taxon>
        <taxon>Planctomycetia</taxon>
        <taxon>Pirellulales</taxon>
        <taxon>Pirellulaceae</taxon>
        <taxon>Rosistilla</taxon>
    </lineage>
</organism>
<feature type="region of interest" description="Disordered" evidence="1">
    <location>
        <begin position="1"/>
        <end position="50"/>
    </location>
</feature>
<gene>
    <name evidence="2" type="ORF">Mal33_04860</name>
</gene>
<dbReference type="AlphaFoldDB" id="A0A518IN72"/>
<evidence type="ECO:0000313" key="3">
    <source>
        <dbReference type="Proteomes" id="UP000316770"/>
    </source>
</evidence>
<feature type="compositionally biased region" description="Low complexity" evidence="1">
    <location>
        <begin position="1"/>
        <end position="11"/>
    </location>
</feature>
<reference evidence="2 3" key="1">
    <citation type="submission" date="2019-02" db="EMBL/GenBank/DDBJ databases">
        <title>Deep-cultivation of Planctomycetes and their phenomic and genomic characterization uncovers novel biology.</title>
        <authorList>
            <person name="Wiegand S."/>
            <person name="Jogler M."/>
            <person name="Boedeker C."/>
            <person name="Pinto D."/>
            <person name="Vollmers J."/>
            <person name="Rivas-Marin E."/>
            <person name="Kohn T."/>
            <person name="Peeters S.H."/>
            <person name="Heuer A."/>
            <person name="Rast P."/>
            <person name="Oberbeckmann S."/>
            <person name="Bunk B."/>
            <person name="Jeske O."/>
            <person name="Meyerdierks A."/>
            <person name="Storesund J.E."/>
            <person name="Kallscheuer N."/>
            <person name="Luecker S."/>
            <person name="Lage O.M."/>
            <person name="Pohl T."/>
            <person name="Merkel B.J."/>
            <person name="Hornburger P."/>
            <person name="Mueller R.-W."/>
            <person name="Bruemmer F."/>
            <person name="Labrenz M."/>
            <person name="Spormann A.M."/>
            <person name="Op den Camp H."/>
            <person name="Overmann J."/>
            <person name="Amann R."/>
            <person name="Jetten M.S.M."/>
            <person name="Mascher T."/>
            <person name="Medema M.H."/>
            <person name="Devos D.P."/>
            <person name="Kaster A.-K."/>
            <person name="Ovreas L."/>
            <person name="Rohde M."/>
            <person name="Galperin M.Y."/>
            <person name="Jogler C."/>
        </authorList>
    </citation>
    <scope>NUCLEOTIDE SEQUENCE [LARGE SCALE GENOMIC DNA]</scope>
    <source>
        <strain evidence="2 3">Mal33</strain>
    </source>
</reference>
<dbReference type="EMBL" id="CP036318">
    <property type="protein sequence ID" value="QDV54531.1"/>
    <property type="molecule type" value="Genomic_DNA"/>
</dbReference>
<sequence length="50" mass="5323">MSSSSGAPPDSAGEEFLSPPPALPRSENHGFNLRYQPPRVSVRLSKGTGR</sequence>
<keyword evidence="3" id="KW-1185">Reference proteome</keyword>
<proteinExistence type="predicted"/>
<evidence type="ECO:0000256" key="1">
    <source>
        <dbReference type="SAM" id="MobiDB-lite"/>
    </source>
</evidence>
<evidence type="ECO:0000313" key="2">
    <source>
        <dbReference type="EMBL" id="QDV54531.1"/>
    </source>
</evidence>
<dbReference type="Proteomes" id="UP000316770">
    <property type="component" value="Chromosome"/>
</dbReference>
<accession>A0A518IN72</accession>
<protein>
    <submittedName>
        <fullName evidence="2">Uncharacterized protein</fullName>
    </submittedName>
</protein>
<name>A0A518IN72_9BACT</name>